<dbReference type="Pfam" id="PF23620">
    <property type="entry name" value="KIAA0319"/>
    <property type="match status" value="1"/>
</dbReference>
<protein>
    <recommendedName>
        <fullName evidence="11">Dyslexia-associated protein KIAA0319-like protein</fullName>
    </recommendedName>
</protein>
<dbReference type="Pfam" id="PF22352">
    <property type="entry name" value="K319L-like_PKD"/>
    <property type="match status" value="5"/>
</dbReference>
<evidence type="ECO:0000256" key="1">
    <source>
        <dbReference type="ARBA" id="ARBA00004370"/>
    </source>
</evidence>
<keyword evidence="2 6" id="KW-0812">Transmembrane</keyword>
<evidence type="ECO:0000313" key="9">
    <source>
        <dbReference type="EMBL" id="KAK2158825.1"/>
    </source>
</evidence>
<keyword evidence="4 6" id="KW-0472">Membrane</keyword>
<dbReference type="SMART" id="SM00181">
    <property type="entry name" value="EGF"/>
    <property type="match status" value="3"/>
</dbReference>
<feature type="transmembrane region" description="Helical" evidence="6">
    <location>
        <begin position="913"/>
        <end position="938"/>
    </location>
</feature>
<reference evidence="9" key="1">
    <citation type="journal article" date="2023" name="Mol. Biol. Evol.">
        <title>Third-Generation Sequencing Reveals the Adaptive Role of the Epigenome in Three Deep-Sea Polychaetes.</title>
        <authorList>
            <person name="Perez M."/>
            <person name="Aroh O."/>
            <person name="Sun Y."/>
            <person name="Lan Y."/>
            <person name="Juniper S.K."/>
            <person name="Young C.R."/>
            <person name="Angers B."/>
            <person name="Qian P.Y."/>
        </authorList>
    </citation>
    <scope>NUCLEOTIDE SEQUENCE</scope>
    <source>
        <strain evidence="9">P08H-3</strain>
    </source>
</reference>
<dbReference type="Gene3D" id="2.60.40.10">
    <property type="entry name" value="Immunoglobulins"/>
    <property type="match status" value="5"/>
</dbReference>
<dbReference type="FunFam" id="2.60.40.10:FF:000257">
    <property type="entry name" value="Dyslexia-associated protein KIAA0319-like"/>
    <property type="match status" value="1"/>
</dbReference>
<dbReference type="InterPro" id="IPR013783">
    <property type="entry name" value="Ig-like_fold"/>
</dbReference>
<evidence type="ECO:0000256" key="3">
    <source>
        <dbReference type="ARBA" id="ARBA00022989"/>
    </source>
</evidence>
<dbReference type="GO" id="GO:0001764">
    <property type="term" value="P:neuron migration"/>
    <property type="evidence" value="ECO:0007669"/>
    <property type="project" value="TreeGrafter"/>
</dbReference>
<dbReference type="GO" id="GO:0031410">
    <property type="term" value="C:cytoplasmic vesicle"/>
    <property type="evidence" value="ECO:0007669"/>
    <property type="project" value="TreeGrafter"/>
</dbReference>
<dbReference type="InterPro" id="IPR029865">
    <property type="entry name" value="KIAA0319-like"/>
</dbReference>
<dbReference type="GO" id="GO:0016020">
    <property type="term" value="C:membrane"/>
    <property type="evidence" value="ECO:0007669"/>
    <property type="project" value="UniProtKB-SubCell"/>
</dbReference>
<proteinExistence type="predicted"/>
<evidence type="ECO:0000256" key="6">
    <source>
        <dbReference type="SAM" id="Phobius"/>
    </source>
</evidence>
<dbReference type="EMBL" id="JAODUP010000163">
    <property type="protein sequence ID" value="KAK2158825.1"/>
    <property type="molecule type" value="Genomic_DNA"/>
</dbReference>
<dbReference type="InterPro" id="IPR035986">
    <property type="entry name" value="PKD_dom_sf"/>
</dbReference>
<evidence type="ECO:0000259" key="7">
    <source>
        <dbReference type="SMART" id="SM00089"/>
    </source>
</evidence>
<feature type="domain" description="PKD/Chitinase" evidence="7">
    <location>
        <begin position="484"/>
        <end position="573"/>
    </location>
</feature>
<evidence type="ECO:0008006" key="11">
    <source>
        <dbReference type="Google" id="ProtNLM"/>
    </source>
</evidence>
<keyword evidence="5" id="KW-0325">Glycoprotein</keyword>
<dbReference type="PANTHER" id="PTHR46182">
    <property type="entry name" value="FI19480P1"/>
    <property type="match status" value="1"/>
</dbReference>
<evidence type="ECO:0000256" key="4">
    <source>
        <dbReference type="ARBA" id="ARBA00023136"/>
    </source>
</evidence>
<keyword evidence="10" id="KW-1185">Reference proteome</keyword>
<feature type="domain" description="EGF-like" evidence="8">
    <location>
        <begin position="201"/>
        <end position="244"/>
    </location>
</feature>
<name>A0AAD9JUE1_9ANNE</name>
<organism evidence="9 10">
    <name type="scientific">Paralvinella palmiformis</name>
    <dbReference type="NCBI Taxonomy" id="53620"/>
    <lineage>
        <taxon>Eukaryota</taxon>
        <taxon>Metazoa</taxon>
        <taxon>Spiralia</taxon>
        <taxon>Lophotrochozoa</taxon>
        <taxon>Annelida</taxon>
        <taxon>Polychaeta</taxon>
        <taxon>Sedentaria</taxon>
        <taxon>Canalipalpata</taxon>
        <taxon>Terebellida</taxon>
        <taxon>Terebelliformia</taxon>
        <taxon>Alvinellidae</taxon>
        <taxon>Paralvinella</taxon>
    </lineage>
</organism>
<evidence type="ECO:0000313" key="10">
    <source>
        <dbReference type="Proteomes" id="UP001208570"/>
    </source>
</evidence>
<dbReference type="InterPro" id="IPR000742">
    <property type="entry name" value="EGF"/>
</dbReference>
<accession>A0AAD9JUE1</accession>
<comment type="subcellular location">
    <subcellularLocation>
        <location evidence="1">Membrane</location>
    </subcellularLocation>
</comment>
<dbReference type="PANTHER" id="PTHR46182:SF2">
    <property type="entry name" value="FI19480P1"/>
    <property type="match status" value="1"/>
</dbReference>
<feature type="domain" description="EGF-like" evidence="8">
    <location>
        <begin position="870"/>
        <end position="910"/>
    </location>
</feature>
<evidence type="ECO:0000256" key="2">
    <source>
        <dbReference type="ARBA" id="ARBA00022692"/>
    </source>
</evidence>
<evidence type="ECO:0000259" key="8">
    <source>
        <dbReference type="SMART" id="SM00181"/>
    </source>
</evidence>
<sequence>MMNKTSPVCSAGIDICEEADEQELANQLHKSTGPKAGRHAGVYKHGLVDGRNATSVAECLLSCCSYLMCNVVFYHRGHCYLITCNTSIPDGCDPVKHTEATFANTYYITVRTVDDSLSSLLGVEGASVDTAIHDPGNPNDIEGPSSPVTTHCIMHTNEGCHVNEKCSMYMNDSDLNYICVCQKGYRRDSQNMCAVRSLDKSCQVGLLDDCLEHEQCIANQTKSRTGQCQCITGYITNPETSLCQPDPGIHANVSFVNNNDEVLQDITQSTSTTTIQESSTKPPVTWLVVSAGENQEITLPKDEITLHAFVIPTQDKDAYQYQWSLVSEVGGEDIGEMVGINTDSLQLSHLVAGLYTFKVVVTAEGKYGEAFVNVTVNPPARINVPPVAVITPPNQSVTQPNDIVLDGSESSDDDKIVDYHWEQVSKPVESPTVPDQDMNKSILVLKGLVPGSYKFKLTVTDSDGAQNSTFANVTVIKETDYPPRANAGSNVVINLPQNSVTLNGNMSTDDKGIVSYEWIKNSDDKLTADMKGVRTPVLQLENLEEGDYKFTLKVTDTAGQVDRADVHVFVKPEQNKPPLANAGNNKTVWLPTDMVTLSAVNSTDDQHIESYQWTQISGPNSIMIENADRPVATASKLVPGVYKFKVTVVDTDGLQASNTVCITVKQDENKPPVANAGGNQVVILPDPLIILDGSKSTDDRNIVSWQWTREDTSLAAGTVINGSDHKPQLKLVNLVAGQYVFKLKVTDAEGYSSTDTVTLTVNPEKNKDDLVELRLDADIHEFTESDKRSLESQLALLLHKYIPNTEVHIEDLREDPHTGNLFATFYVYRDLAETPTEVMSGLLVASTLRNRLWSDKNLLDYTVISIDTLICQNNCTGHGQCEQSTKRCLCEAFWMQNPFKAYVEGENNCEWSILYVIIIAFVSVVVFIGVVWGIVFMCKRWYWTRPKKRHRYSLLDNADDPDDGTQLIKRGKLGKPQSSSLMMSESDFSSEDETLFIRNGHAIQVGSKDVRT</sequence>
<gene>
    <name evidence="9" type="ORF">LSH36_163g04034</name>
</gene>
<dbReference type="AlphaFoldDB" id="A0AAD9JUE1"/>
<comment type="caution">
    <text evidence="9">The sequence shown here is derived from an EMBL/GenBank/DDBJ whole genome shotgun (WGS) entry which is preliminary data.</text>
</comment>
<keyword evidence="3 6" id="KW-1133">Transmembrane helix</keyword>
<feature type="domain" description="PKD/Chitinase" evidence="7">
    <location>
        <begin position="387"/>
        <end position="478"/>
    </location>
</feature>
<dbReference type="FunFam" id="2.60.40.10:FF:000061">
    <property type="entry name" value="Dyslexia-associated protein KIAA0319 homolog"/>
    <property type="match status" value="3"/>
</dbReference>
<feature type="domain" description="PKD/Chitinase" evidence="7">
    <location>
        <begin position="673"/>
        <end position="764"/>
    </location>
</feature>
<dbReference type="SMART" id="SM00089">
    <property type="entry name" value="PKD"/>
    <property type="match status" value="4"/>
</dbReference>
<dbReference type="InterPro" id="IPR022409">
    <property type="entry name" value="PKD/Chitinase_dom"/>
</dbReference>
<feature type="domain" description="PKD/Chitinase" evidence="7">
    <location>
        <begin position="579"/>
        <end position="665"/>
    </location>
</feature>
<dbReference type="CDD" id="cd00146">
    <property type="entry name" value="PKD"/>
    <property type="match status" value="3"/>
</dbReference>
<dbReference type="SUPFAM" id="SSF49299">
    <property type="entry name" value="PKD domain"/>
    <property type="match status" value="4"/>
</dbReference>
<dbReference type="InterPro" id="IPR056502">
    <property type="entry name" value="KIAA0319-like_C"/>
</dbReference>
<feature type="domain" description="EGF-like" evidence="8">
    <location>
        <begin position="151"/>
        <end position="194"/>
    </location>
</feature>
<evidence type="ECO:0000256" key="5">
    <source>
        <dbReference type="ARBA" id="ARBA00023180"/>
    </source>
</evidence>
<dbReference type="Proteomes" id="UP001208570">
    <property type="component" value="Unassembled WGS sequence"/>
</dbReference>